<dbReference type="SUPFAM" id="SSF54523">
    <property type="entry name" value="Pili subunits"/>
    <property type="match status" value="1"/>
</dbReference>
<dbReference type="InterPro" id="IPR012902">
    <property type="entry name" value="N_methyl_site"/>
</dbReference>
<dbReference type="NCBIfam" id="NF040982">
    <property type="entry name" value="ComGD"/>
    <property type="match status" value="1"/>
</dbReference>
<organism evidence="4 5">
    <name type="scientific">Bacillus chungangensis</name>
    <dbReference type="NCBI Taxonomy" id="587633"/>
    <lineage>
        <taxon>Bacteria</taxon>
        <taxon>Bacillati</taxon>
        <taxon>Bacillota</taxon>
        <taxon>Bacilli</taxon>
        <taxon>Bacillales</taxon>
        <taxon>Bacillaceae</taxon>
        <taxon>Bacillus</taxon>
    </lineage>
</organism>
<evidence type="ECO:0000256" key="2">
    <source>
        <dbReference type="ARBA" id="ARBA00023287"/>
    </source>
</evidence>
<evidence type="ECO:0000313" key="5">
    <source>
        <dbReference type="Proteomes" id="UP001223586"/>
    </source>
</evidence>
<keyword evidence="3" id="KW-0812">Transmembrane</keyword>
<keyword evidence="3" id="KW-0472">Membrane</keyword>
<keyword evidence="3" id="KW-1133">Transmembrane helix</keyword>
<feature type="transmembrane region" description="Helical" evidence="3">
    <location>
        <begin position="12"/>
        <end position="35"/>
    </location>
</feature>
<dbReference type="RefSeq" id="WP_307227232.1">
    <property type="nucleotide sequence ID" value="NZ_JAUSTT010000004.1"/>
</dbReference>
<evidence type="ECO:0000256" key="3">
    <source>
        <dbReference type="SAM" id="Phobius"/>
    </source>
</evidence>
<sequence length="147" mass="16816">MTKDILSKNNGFTLLELLFVVAVTVMLLSFSVIGLKSIWDSLERHLFFTQLKSDLFYAQSYAMSHQQAVNVKILPFSDTYWIKPLGQEIIIERQIPSSVTVGNSSLHSIYFRADGNITKFGTMTFHTPRGTTKIIFYIGRGRFRVQE</sequence>
<keyword evidence="5" id="KW-1185">Reference proteome</keyword>
<dbReference type="PIRSF" id="PIRSF021292">
    <property type="entry name" value="Competence_ComGD"/>
    <property type="match status" value="1"/>
</dbReference>
<name>A0ABT9WPF8_9BACI</name>
<dbReference type="Pfam" id="PF07963">
    <property type="entry name" value="N_methyl"/>
    <property type="match status" value="1"/>
</dbReference>
<dbReference type="Proteomes" id="UP001223586">
    <property type="component" value="Unassembled WGS sequence"/>
</dbReference>
<dbReference type="NCBIfam" id="TIGR02532">
    <property type="entry name" value="IV_pilin_GFxxxE"/>
    <property type="match status" value="1"/>
</dbReference>
<gene>
    <name evidence="4" type="ORF">J2S08_001002</name>
</gene>
<dbReference type="EMBL" id="JAUSTT010000004">
    <property type="protein sequence ID" value="MDQ0175168.1"/>
    <property type="molecule type" value="Genomic_DNA"/>
</dbReference>
<reference evidence="4 5" key="1">
    <citation type="submission" date="2023-07" db="EMBL/GenBank/DDBJ databases">
        <title>Genomic Encyclopedia of Type Strains, Phase IV (KMG-IV): sequencing the most valuable type-strain genomes for metagenomic binning, comparative biology and taxonomic classification.</title>
        <authorList>
            <person name="Goeker M."/>
        </authorList>
    </citation>
    <scope>NUCLEOTIDE SEQUENCE [LARGE SCALE GENOMIC DNA]</scope>
    <source>
        <strain evidence="4 5">DSM 23837</strain>
    </source>
</reference>
<dbReference type="InterPro" id="IPR016785">
    <property type="entry name" value="ComGD"/>
</dbReference>
<evidence type="ECO:0000313" key="4">
    <source>
        <dbReference type="EMBL" id="MDQ0175168.1"/>
    </source>
</evidence>
<protein>
    <submittedName>
        <fullName evidence="4">Competence protein ComGD</fullName>
    </submittedName>
</protein>
<proteinExistence type="predicted"/>
<comment type="subcellular location">
    <subcellularLocation>
        <location evidence="1">Cell surface</location>
    </subcellularLocation>
</comment>
<evidence type="ECO:0000256" key="1">
    <source>
        <dbReference type="ARBA" id="ARBA00004241"/>
    </source>
</evidence>
<dbReference type="InterPro" id="IPR045584">
    <property type="entry name" value="Pilin-like"/>
</dbReference>
<comment type="caution">
    <text evidence="4">The sequence shown here is derived from an EMBL/GenBank/DDBJ whole genome shotgun (WGS) entry which is preliminary data.</text>
</comment>
<keyword evidence="2" id="KW-0178">Competence</keyword>
<accession>A0ABT9WPF8</accession>